<gene>
    <name evidence="2" type="ORF">Fmac_018604</name>
</gene>
<dbReference type="Proteomes" id="UP001603857">
    <property type="component" value="Unassembled WGS sequence"/>
</dbReference>
<dbReference type="EMBL" id="JBGMDY010000006">
    <property type="protein sequence ID" value="KAL2331023.1"/>
    <property type="molecule type" value="Genomic_DNA"/>
</dbReference>
<evidence type="ECO:0000256" key="1">
    <source>
        <dbReference type="SAM" id="MobiDB-lite"/>
    </source>
</evidence>
<feature type="region of interest" description="Disordered" evidence="1">
    <location>
        <begin position="122"/>
        <end position="145"/>
    </location>
</feature>
<evidence type="ECO:0000313" key="2">
    <source>
        <dbReference type="EMBL" id="KAL2331023.1"/>
    </source>
</evidence>
<accession>A0ABD1M648</accession>
<comment type="caution">
    <text evidence="2">The sequence shown here is derived from an EMBL/GenBank/DDBJ whole genome shotgun (WGS) entry which is preliminary data.</text>
</comment>
<evidence type="ECO:0000313" key="3">
    <source>
        <dbReference type="Proteomes" id="UP001603857"/>
    </source>
</evidence>
<name>A0ABD1M648_9FABA</name>
<proteinExistence type="predicted"/>
<organism evidence="2 3">
    <name type="scientific">Flemingia macrophylla</name>
    <dbReference type="NCBI Taxonomy" id="520843"/>
    <lineage>
        <taxon>Eukaryota</taxon>
        <taxon>Viridiplantae</taxon>
        <taxon>Streptophyta</taxon>
        <taxon>Embryophyta</taxon>
        <taxon>Tracheophyta</taxon>
        <taxon>Spermatophyta</taxon>
        <taxon>Magnoliopsida</taxon>
        <taxon>eudicotyledons</taxon>
        <taxon>Gunneridae</taxon>
        <taxon>Pentapetalae</taxon>
        <taxon>rosids</taxon>
        <taxon>fabids</taxon>
        <taxon>Fabales</taxon>
        <taxon>Fabaceae</taxon>
        <taxon>Papilionoideae</taxon>
        <taxon>50 kb inversion clade</taxon>
        <taxon>NPAAA clade</taxon>
        <taxon>indigoferoid/millettioid clade</taxon>
        <taxon>Phaseoleae</taxon>
        <taxon>Flemingia</taxon>
    </lineage>
</organism>
<protein>
    <submittedName>
        <fullName evidence="2">Uncharacterized protein</fullName>
    </submittedName>
</protein>
<feature type="compositionally biased region" description="Low complexity" evidence="1">
    <location>
        <begin position="170"/>
        <end position="191"/>
    </location>
</feature>
<feature type="compositionally biased region" description="Low complexity" evidence="1">
    <location>
        <begin position="122"/>
        <end position="132"/>
    </location>
</feature>
<sequence>MCVRQSVPSFEDDVIVSQLAEALSACGFMWIVCMRKIEILRYKGMVRRTLAEERNAQSWFGEPLDEETHDEGKRRSSIFSSFIFPSMPPFPFSLYDTNPPLPFSLYGTNPLPFFSLRCPATHTGTTSPSTASSPPPPTSRNTLVSRQHPWRQPHGTLLRAASAASPLGFSPTLAPSRPRPSSSSLAPSTSPFTDWSEGHDSYWNRRISACVVCDGASPIFQNKLLAKVNGGGENKKVIGGLKIVYAKSCAPALCARCSSKCLRELVVKSSCWLIFLRLLWPLGFALHV</sequence>
<reference evidence="2 3" key="1">
    <citation type="submission" date="2024-08" db="EMBL/GenBank/DDBJ databases">
        <title>Insights into the chromosomal genome structure of Flemingia macrophylla.</title>
        <authorList>
            <person name="Ding Y."/>
            <person name="Zhao Y."/>
            <person name="Bi W."/>
            <person name="Wu M."/>
            <person name="Zhao G."/>
            <person name="Gong Y."/>
            <person name="Li W."/>
            <person name="Zhang P."/>
        </authorList>
    </citation>
    <scope>NUCLEOTIDE SEQUENCE [LARGE SCALE GENOMIC DNA]</scope>
    <source>
        <strain evidence="2">DYQJB</strain>
        <tissue evidence="2">Leaf</tissue>
    </source>
</reference>
<dbReference type="AlphaFoldDB" id="A0ABD1M648"/>
<keyword evidence="3" id="KW-1185">Reference proteome</keyword>
<feature type="region of interest" description="Disordered" evidence="1">
    <location>
        <begin position="169"/>
        <end position="194"/>
    </location>
</feature>